<proteinExistence type="predicted"/>
<dbReference type="InterPro" id="IPR051217">
    <property type="entry name" value="Insect_Cuticle_Struc_Prot"/>
</dbReference>
<evidence type="ECO:0000256" key="1">
    <source>
        <dbReference type="ARBA" id="ARBA00022460"/>
    </source>
</evidence>
<feature type="region of interest" description="Disordered" evidence="3">
    <location>
        <begin position="256"/>
        <end position="275"/>
    </location>
</feature>
<dbReference type="Proteomes" id="UP000075920">
    <property type="component" value="Unassembled WGS sequence"/>
</dbReference>
<evidence type="ECO:0000256" key="3">
    <source>
        <dbReference type="SAM" id="MobiDB-lite"/>
    </source>
</evidence>
<dbReference type="Pfam" id="PF00379">
    <property type="entry name" value="Chitin_bind_4"/>
    <property type="match status" value="2"/>
</dbReference>
<feature type="region of interest" description="Disordered" evidence="3">
    <location>
        <begin position="70"/>
        <end position="97"/>
    </location>
</feature>
<dbReference type="PRINTS" id="PR00947">
    <property type="entry name" value="CUTICLE"/>
</dbReference>
<feature type="compositionally biased region" description="Basic and acidic residues" evidence="3">
    <location>
        <begin position="71"/>
        <end position="81"/>
    </location>
</feature>
<reference evidence="4" key="2">
    <citation type="submission" date="2020-05" db="UniProtKB">
        <authorList>
            <consortium name="EnsemblMetazoa"/>
        </authorList>
    </citation>
    <scope>IDENTIFICATION</scope>
    <source>
        <strain evidence="4">MINIMUS1</strain>
    </source>
</reference>
<dbReference type="GO" id="GO:0005615">
    <property type="term" value="C:extracellular space"/>
    <property type="evidence" value="ECO:0007669"/>
    <property type="project" value="TreeGrafter"/>
</dbReference>
<keyword evidence="1 2" id="KW-0193">Cuticle</keyword>
<reference evidence="5" key="1">
    <citation type="submission" date="2013-03" db="EMBL/GenBank/DDBJ databases">
        <title>The Genome Sequence of Anopheles minimus MINIMUS1.</title>
        <authorList>
            <consortium name="The Broad Institute Genomics Platform"/>
            <person name="Neafsey D.E."/>
            <person name="Walton C."/>
            <person name="Walker B."/>
            <person name="Young S.K."/>
            <person name="Zeng Q."/>
            <person name="Gargeya S."/>
            <person name="Fitzgerald M."/>
            <person name="Haas B."/>
            <person name="Abouelleil A."/>
            <person name="Allen A.W."/>
            <person name="Alvarado L."/>
            <person name="Arachchi H.M."/>
            <person name="Berlin A.M."/>
            <person name="Chapman S.B."/>
            <person name="Gainer-Dewar J."/>
            <person name="Goldberg J."/>
            <person name="Griggs A."/>
            <person name="Gujja S."/>
            <person name="Hansen M."/>
            <person name="Howarth C."/>
            <person name="Imamovic A."/>
            <person name="Ireland A."/>
            <person name="Larimer J."/>
            <person name="McCowan C."/>
            <person name="Murphy C."/>
            <person name="Pearson M."/>
            <person name="Poon T.W."/>
            <person name="Priest M."/>
            <person name="Roberts A."/>
            <person name="Saif S."/>
            <person name="Shea T."/>
            <person name="Sisk P."/>
            <person name="Sykes S."/>
            <person name="Wortman J."/>
            <person name="Nusbaum C."/>
            <person name="Birren B."/>
        </authorList>
    </citation>
    <scope>NUCLEOTIDE SEQUENCE [LARGE SCALE GENOMIC DNA]</scope>
    <source>
        <strain evidence="5">MINIMUS1</strain>
    </source>
</reference>
<keyword evidence="5" id="KW-1185">Reference proteome</keyword>
<dbReference type="AlphaFoldDB" id="A0A182WPB5"/>
<dbReference type="PANTHER" id="PTHR12236:SF86">
    <property type="entry name" value="CCP84AC-RELATED"/>
    <property type="match status" value="1"/>
</dbReference>
<protein>
    <submittedName>
        <fullName evidence="4">Uncharacterized protein</fullName>
    </submittedName>
</protein>
<accession>A0A182WPB5</accession>
<dbReference type="GO" id="GO:0031012">
    <property type="term" value="C:extracellular matrix"/>
    <property type="evidence" value="ECO:0007669"/>
    <property type="project" value="TreeGrafter"/>
</dbReference>
<evidence type="ECO:0000256" key="2">
    <source>
        <dbReference type="PROSITE-ProRule" id="PRU00497"/>
    </source>
</evidence>
<dbReference type="EnsemblMetazoa" id="AMIN014522-RA">
    <property type="protein sequence ID" value="AMIN014522-PA"/>
    <property type="gene ID" value="AMIN014522"/>
</dbReference>
<evidence type="ECO:0000313" key="5">
    <source>
        <dbReference type="Proteomes" id="UP000075920"/>
    </source>
</evidence>
<sequence>MQIIYANPLPNAPGYAFHYTVNSRETNDVKSHEESRVGDAVVGKYSVLDPDGYIRTVLYTVDENKGFQAKVSREPELKTKSDTPNTSPQQSKEPAWAGRRRRLFRLHSQRKQNGQGSAKHYIIGIIGLVAVVCGQNHYGTHNDVQHDVAHYHHDEEHHGPAHYEYHYDVHDDHTGDHYHHEEEHHGPVHYEYHYDVHDDHTGDVHGQKEARKDDSTQGEYYLIDADGHKRTVTYHVDGKSGFIAQVHREPIKGYQAPQPQHHYQHQAPAHQHYHH</sequence>
<dbReference type="PANTHER" id="PTHR12236">
    <property type="entry name" value="STRUCTURAL CONTITUENT OF CUTICLE"/>
    <property type="match status" value="1"/>
</dbReference>
<dbReference type="STRING" id="112268.A0A182WPB5"/>
<dbReference type="GO" id="GO:0042302">
    <property type="term" value="F:structural constituent of cuticle"/>
    <property type="evidence" value="ECO:0007669"/>
    <property type="project" value="UniProtKB-UniRule"/>
</dbReference>
<name>A0A182WPB5_9DIPT</name>
<dbReference type="VEuPathDB" id="VectorBase:AMIN014522"/>
<dbReference type="PROSITE" id="PS51155">
    <property type="entry name" value="CHIT_BIND_RR_2"/>
    <property type="match status" value="2"/>
</dbReference>
<dbReference type="InterPro" id="IPR000618">
    <property type="entry name" value="Insect_cuticle"/>
</dbReference>
<evidence type="ECO:0000313" key="4">
    <source>
        <dbReference type="EnsemblMetazoa" id="AMIN014522-PA"/>
    </source>
</evidence>
<feature type="compositionally biased region" description="Polar residues" evidence="3">
    <location>
        <begin position="82"/>
        <end position="92"/>
    </location>
</feature>
<organism evidence="4 5">
    <name type="scientific">Anopheles minimus</name>
    <dbReference type="NCBI Taxonomy" id="112268"/>
    <lineage>
        <taxon>Eukaryota</taxon>
        <taxon>Metazoa</taxon>
        <taxon>Ecdysozoa</taxon>
        <taxon>Arthropoda</taxon>
        <taxon>Hexapoda</taxon>
        <taxon>Insecta</taxon>
        <taxon>Pterygota</taxon>
        <taxon>Neoptera</taxon>
        <taxon>Endopterygota</taxon>
        <taxon>Diptera</taxon>
        <taxon>Nematocera</taxon>
        <taxon>Culicoidea</taxon>
        <taxon>Culicidae</taxon>
        <taxon>Anophelinae</taxon>
        <taxon>Anopheles</taxon>
    </lineage>
</organism>